<comment type="caution">
    <text evidence="1">The sequence shown here is derived from an EMBL/GenBank/DDBJ whole genome shotgun (WGS) entry which is preliminary data.</text>
</comment>
<evidence type="ECO:0000313" key="1">
    <source>
        <dbReference type="EMBL" id="KCZ90257.1"/>
    </source>
</evidence>
<proteinExistence type="predicted"/>
<reference evidence="1 2" key="1">
    <citation type="journal article" date="2014" name="Antonie Van Leeuwenhoek">
        <title>Hyphomonas beringensis sp. nov. and Hyphomonas chukchiensis sp. nov., isolated from surface seawater of the Bering Sea and Chukchi Sea.</title>
        <authorList>
            <person name="Li C."/>
            <person name="Lai Q."/>
            <person name="Li G."/>
            <person name="Dong C."/>
            <person name="Wang J."/>
            <person name="Liao Y."/>
            <person name="Shao Z."/>
        </authorList>
    </citation>
    <scope>NUCLEOTIDE SEQUENCE [LARGE SCALE GENOMIC DNA]</scope>
    <source>
        <strain evidence="1 2">VP2</strain>
    </source>
</reference>
<evidence type="ECO:0000313" key="2">
    <source>
        <dbReference type="Proteomes" id="UP000024816"/>
    </source>
</evidence>
<name>A0A059FI19_9PROT</name>
<keyword evidence="2" id="KW-1185">Reference proteome</keyword>
<sequence>MRSGFELSKGVKYTGQQRMGLILIVKAAEALVKQLNRLLTATCANQGSDAIPDCSGRGGACLAGGH</sequence>
<organism evidence="1 2">
    <name type="scientific">Hyphomonas jannaschiana VP2</name>
    <dbReference type="NCBI Taxonomy" id="1280952"/>
    <lineage>
        <taxon>Bacteria</taxon>
        <taxon>Pseudomonadati</taxon>
        <taxon>Pseudomonadota</taxon>
        <taxon>Alphaproteobacteria</taxon>
        <taxon>Hyphomonadales</taxon>
        <taxon>Hyphomonadaceae</taxon>
        <taxon>Hyphomonas</taxon>
    </lineage>
</organism>
<dbReference type="AlphaFoldDB" id="A0A059FI19"/>
<accession>A0A059FI19</accession>
<protein>
    <submittedName>
        <fullName evidence="1">Uncharacterized protein</fullName>
    </submittedName>
</protein>
<dbReference type="Proteomes" id="UP000024816">
    <property type="component" value="Unassembled WGS sequence"/>
</dbReference>
<gene>
    <name evidence="1" type="ORF">HJA_03481</name>
</gene>
<dbReference type="EMBL" id="ARYJ01000002">
    <property type="protein sequence ID" value="KCZ90257.1"/>
    <property type="molecule type" value="Genomic_DNA"/>
</dbReference>